<organism evidence="1 2">
    <name type="scientific">Ceratocystis fimbriata CBS 114723</name>
    <dbReference type="NCBI Taxonomy" id="1035309"/>
    <lineage>
        <taxon>Eukaryota</taxon>
        <taxon>Fungi</taxon>
        <taxon>Dikarya</taxon>
        <taxon>Ascomycota</taxon>
        <taxon>Pezizomycotina</taxon>
        <taxon>Sordariomycetes</taxon>
        <taxon>Hypocreomycetidae</taxon>
        <taxon>Microascales</taxon>
        <taxon>Ceratocystidaceae</taxon>
        <taxon>Ceratocystis</taxon>
    </lineage>
</organism>
<dbReference type="AlphaFoldDB" id="A0A2C5X149"/>
<reference evidence="1 2" key="1">
    <citation type="journal article" date="2013" name="Fungal Biol.">
        <title>Analysis of microsatellite markers in the genome of the plant pathogen Ceratocystis fimbriata.</title>
        <authorList>
            <person name="Simpson M.C."/>
            <person name="Wilken P.M."/>
            <person name="Coetzee M.P."/>
            <person name="Wingfield M.J."/>
            <person name="Wingfield B.D."/>
        </authorList>
    </citation>
    <scope>NUCLEOTIDE SEQUENCE [LARGE SCALE GENOMIC DNA]</scope>
    <source>
        <strain evidence="1 2">CBS 114723</strain>
    </source>
</reference>
<comment type="caution">
    <text evidence="1">The sequence shown here is derived from an EMBL/GenBank/DDBJ whole genome shotgun (WGS) entry which is preliminary data.</text>
</comment>
<protein>
    <submittedName>
        <fullName evidence="1">Uncharacterized protein</fullName>
    </submittedName>
</protein>
<evidence type="ECO:0000313" key="1">
    <source>
        <dbReference type="EMBL" id="PHH51690.1"/>
    </source>
</evidence>
<accession>A0A2C5X149</accession>
<dbReference type="Proteomes" id="UP000222788">
    <property type="component" value="Unassembled WGS sequence"/>
</dbReference>
<evidence type="ECO:0000313" key="2">
    <source>
        <dbReference type="Proteomes" id="UP000222788"/>
    </source>
</evidence>
<gene>
    <name evidence="1" type="ORF">CFIMG_008602RA00001</name>
</gene>
<dbReference type="EMBL" id="APWK03000087">
    <property type="protein sequence ID" value="PHH51690.1"/>
    <property type="molecule type" value="Genomic_DNA"/>
</dbReference>
<keyword evidence="2" id="KW-1185">Reference proteome</keyword>
<reference evidence="1 2" key="2">
    <citation type="journal article" date="2013" name="IMA Fungus">
        <title>IMA Genome-F 1: Ceratocystis fimbriata: Draft nuclear genome sequence for the plant pathogen, Ceratocystis fimbriata.</title>
        <authorList>
            <person name="Wilken P.M."/>
            <person name="Steenkamp E.T."/>
            <person name="Wingfield M.J."/>
            <person name="de Beer Z.W."/>
            <person name="Wingfield B.D."/>
        </authorList>
    </citation>
    <scope>NUCLEOTIDE SEQUENCE [LARGE SCALE GENOMIC DNA]</scope>
    <source>
        <strain evidence="1 2">CBS 114723</strain>
    </source>
</reference>
<proteinExistence type="predicted"/>
<sequence length="120" mass="13013">MASAFFVPIIPFTSIRSIRVEAQTRTKPAALLSIHSDVRNAEKPTASPDCLLGNSRNIPANGPLSSHPVILAGYRDMSADNKTYCAFDFAARLAASGSGYRYSPQRLDTIIESTNEDPCH</sequence>
<name>A0A2C5X149_9PEZI</name>